<reference evidence="1 2" key="1">
    <citation type="journal article" date="2023" name="Nucleic Acids Res.">
        <title>The hologenome of Daphnia magna reveals possible DNA methylation and microbiome-mediated evolution of the host genome.</title>
        <authorList>
            <person name="Chaturvedi A."/>
            <person name="Li X."/>
            <person name="Dhandapani V."/>
            <person name="Marshall H."/>
            <person name="Kissane S."/>
            <person name="Cuenca-Cambronero M."/>
            <person name="Asole G."/>
            <person name="Calvet F."/>
            <person name="Ruiz-Romero M."/>
            <person name="Marangio P."/>
            <person name="Guigo R."/>
            <person name="Rago D."/>
            <person name="Mirbahai L."/>
            <person name="Eastwood N."/>
            <person name="Colbourne J.K."/>
            <person name="Zhou J."/>
            <person name="Mallon E."/>
            <person name="Orsini L."/>
        </authorList>
    </citation>
    <scope>NUCLEOTIDE SEQUENCE [LARGE SCALE GENOMIC DNA]</scope>
    <source>
        <strain evidence="1">LRV0_1</strain>
    </source>
</reference>
<dbReference type="Proteomes" id="UP001234178">
    <property type="component" value="Unassembled WGS sequence"/>
</dbReference>
<dbReference type="EMBL" id="JAOYFB010000004">
    <property type="protein sequence ID" value="KAK4014961.1"/>
    <property type="molecule type" value="Genomic_DNA"/>
</dbReference>
<comment type="caution">
    <text evidence="1">The sequence shown here is derived from an EMBL/GenBank/DDBJ whole genome shotgun (WGS) entry which is preliminary data.</text>
</comment>
<gene>
    <name evidence="1" type="ORF">OUZ56_027473</name>
</gene>
<sequence>MFSNDRLHAPIPKGPQIAGGIVSILPLPYDSRNIKRKKDLKKCFLSRDVRGQALEMQSAEIGNALSPSLAPVTTLSNDREEGRHIFECHQMTSHLK</sequence>
<evidence type="ECO:0000313" key="2">
    <source>
        <dbReference type="Proteomes" id="UP001234178"/>
    </source>
</evidence>
<evidence type="ECO:0000313" key="1">
    <source>
        <dbReference type="EMBL" id="KAK4014961.1"/>
    </source>
</evidence>
<accession>A0ABQ9ZPW2</accession>
<protein>
    <submittedName>
        <fullName evidence="1">Uncharacterized protein</fullName>
    </submittedName>
</protein>
<proteinExistence type="predicted"/>
<organism evidence="1 2">
    <name type="scientific">Daphnia magna</name>
    <dbReference type="NCBI Taxonomy" id="35525"/>
    <lineage>
        <taxon>Eukaryota</taxon>
        <taxon>Metazoa</taxon>
        <taxon>Ecdysozoa</taxon>
        <taxon>Arthropoda</taxon>
        <taxon>Crustacea</taxon>
        <taxon>Branchiopoda</taxon>
        <taxon>Diplostraca</taxon>
        <taxon>Cladocera</taxon>
        <taxon>Anomopoda</taxon>
        <taxon>Daphniidae</taxon>
        <taxon>Daphnia</taxon>
    </lineage>
</organism>
<name>A0ABQ9ZPW2_9CRUS</name>
<keyword evidence="2" id="KW-1185">Reference proteome</keyword>